<name>A0AAV7GVN6_DENCH</name>
<evidence type="ECO:0000313" key="1">
    <source>
        <dbReference type="EMBL" id="KAH0459632.1"/>
    </source>
</evidence>
<evidence type="ECO:0008006" key="3">
    <source>
        <dbReference type="Google" id="ProtNLM"/>
    </source>
</evidence>
<gene>
    <name evidence="1" type="ORF">IEQ34_012446</name>
</gene>
<accession>A0AAV7GVN6</accession>
<protein>
    <recommendedName>
        <fullName evidence="3">RNase H type-1 domain-containing protein</fullName>
    </recommendedName>
</protein>
<comment type="caution">
    <text evidence="1">The sequence shown here is derived from an EMBL/GenBank/DDBJ whole genome shotgun (WGS) entry which is preliminary data.</text>
</comment>
<dbReference type="AlphaFoldDB" id="A0AAV7GVN6"/>
<sequence length="73" mass="8671">MAAGTPWEHWDSTMVEMQAVVFLKHFIQLWIYETKGIIIEGDNYSLLNYLRQSFQPNRWHSLPFQTPDLGFLL</sequence>
<dbReference type="EMBL" id="JAGFBR010000011">
    <property type="protein sequence ID" value="KAH0459632.1"/>
    <property type="molecule type" value="Genomic_DNA"/>
</dbReference>
<proteinExistence type="predicted"/>
<reference evidence="1 2" key="1">
    <citation type="journal article" date="2021" name="Hortic Res">
        <title>Chromosome-scale assembly of the Dendrobium chrysotoxum genome enhances the understanding of orchid evolution.</title>
        <authorList>
            <person name="Zhang Y."/>
            <person name="Zhang G.Q."/>
            <person name="Zhang D."/>
            <person name="Liu X.D."/>
            <person name="Xu X.Y."/>
            <person name="Sun W.H."/>
            <person name="Yu X."/>
            <person name="Zhu X."/>
            <person name="Wang Z.W."/>
            <person name="Zhao X."/>
            <person name="Zhong W.Y."/>
            <person name="Chen H."/>
            <person name="Yin W.L."/>
            <person name="Huang T."/>
            <person name="Niu S.C."/>
            <person name="Liu Z.J."/>
        </authorList>
    </citation>
    <scope>NUCLEOTIDE SEQUENCE [LARGE SCALE GENOMIC DNA]</scope>
    <source>
        <strain evidence="1">Lindl</strain>
    </source>
</reference>
<dbReference type="Proteomes" id="UP000775213">
    <property type="component" value="Unassembled WGS sequence"/>
</dbReference>
<evidence type="ECO:0000313" key="2">
    <source>
        <dbReference type="Proteomes" id="UP000775213"/>
    </source>
</evidence>
<organism evidence="1 2">
    <name type="scientific">Dendrobium chrysotoxum</name>
    <name type="common">Orchid</name>
    <dbReference type="NCBI Taxonomy" id="161865"/>
    <lineage>
        <taxon>Eukaryota</taxon>
        <taxon>Viridiplantae</taxon>
        <taxon>Streptophyta</taxon>
        <taxon>Embryophyta</taxon>
        <taxon>Tracheophyta</taxon>
        <taxon>Spermatophyta</taxon>
        <taxon>Magnoliopsida</taxon>
        <taxon>Liliopsida</taxon>
        <taxon>Asparagales</taxon>
        <taxon>Orchidaceae</taxon>
        <taxon>Epidendroideae</taxon>
        <taxon>Malaxideae</taxon>
        <taxon>Dendrobiinae</taxon>
        <taxon>Dendrobium</taxon>
    </lineage>
</organism>
<keyword evidence="2" id="KW-1185">Reference proteome</keyword>